<gene>
    <name evidence="2" type="ORF">MEUPH1_LOCUS10324</name>
</gene>
<dbReference type="AlphaFoldDB" id="A0AAV0WEK7"/>
<dbReference type="SUPFAM" id="SSF56672">
    <property type="entry name" value="DNA/RNA polymerases"/>
    <property type="match status" value="1"/>
</dbReference>
<dbReference type="InterPro" id="IPR036397">
    <property type="entry name" value="RNaseH_sf"/>
</dbReference>
<proteinExistence type="predicted"/>
<dbReference type="GO" id="GO:0071897">
    <property type="term" value="P:DNA biosynthetic process"/>
    <property type="evidence" value="ECO:0007669"/>
    <property type="project" value="UniProtKB-ARBA"/>
</dbReference>
<dbReference type="EMBL" id="CARXXK010000002">
    <property type="protein sequence ID" value="CAI6354305.1"/>
    <property type="molecule type" value="Genomic_DNA"/>
</dbReference>
<dbReference type="Pfam" id="PF05380">
    <property type="entry name" value="Peptidase_A17"/>
    <property type="match status" value="1"/>
</dbReference>
<dbReference type="InterPro" id="IPR001584">
    <property type="entry name" value="Integrase_cat-core"/>
</dbReference>
<dbReference type="PANTHER" id="PTHR47331">
    <property type="entry name" value="PHD-TYPE DOMAIN-CONTAINING PROTEIN"/>
    <property type="match status" value="1"/>
</dbReference>
<organism evidence="2 3">
    <name type="scientific">Macrosiphum euphorbiae</name>
    <name type="common">potato aphid</name>
    <dbReference type="NCBI Taxonomy" id="13131"/>
    <lineage>
        <taxon>Eukaryota</taxon>
        <taxon>Metazoa</taxon>
        <taxon>Ecdysozoa</taxon>
        <taxon>Arthropoda</taxon>
        <taxon>Hexapoda</taxon>
        <taxon>Insecta</taxon>
        <taxon>Pterygota</taxon>
        <taxon>Neoptera</taxon>
        <taxon>Paraneoptera</taxon>
        <taxon>Hemiptera</taxon>
        <taxon>Sternorrhyncha</taxon>
        <taxon>Aphidomorpha</taxon>
        <taxon>Aphidoidea</taxon>
        <taxon>Aphididae</taxon>
        <taxon>Macrosiphini</taxon>
        <taxon>Macrosiphum</taxon>
    </lineage>
</organism>
<accession>A0AAV0WEK7</accession>
<dbReference type="GO" id="GO:0042575">
    <property type="term" value="C:DNA polymerase complex"/>
    <property type="evidence" value="ECO:0007669"/>
    <property type="project" value="UniProtKB-ARBA"/>
</dbReference>
<dbReference type="GO" id="GO:0015074">
    <property type="term" value="P:DNA integration"/>
    <property type="evidence" value="ECO:0007669"/>
    <property type="project" value="InterPro"/>
</dbReference>
<dbReference type="PROSITE" id="PS50994">
    <property type="entry name" value="INTEGRASE"/>
    <property type="match status" value="1"/>
</dbReference>
<protein>
    <recommendedName>
        <fullName evidence="1">Integrase catalytic domain-containing protein</fullName>
    </recommendedName>
</protein>
<dbReference type="InterPro" id="IPR040676">
    <property type="entry name" value="DUF5641"/>
</dbReference>
<dbReference type="Pfam" id="PF17921">
    <property type="entry name" value="Integrase_H2C2"/>
    <property type="match status" value="1"/>
</dbReference>
<dbReference type="GO" id="GO:0003676">
    <property type="term" value="F:nucleic acid binding"/>
    <property type="evidence" value="ECO:0007669"/>
    <property type="project" value="InterPro"/>
</dbReference>
<dbReference type="Pfam" id="PF18701">
    <property type="entry name" value="DUF5641"/>
    <property type="match status" value="1"/>
</dbReference>
<dbReference type="SUPFAM" id="SSF53098">
    <property type="entry name" value="Ribonuclease H-like"/>
    <property type="match status" value="1"/>
</dbReference>
<feature type="domain" description="Integrase catalytic" evidence="1">
    <location>
        <begin position="624"/>
        <end position="812"/>
    </location>
</feature>
<comment type="caution">
    <text evidence="2">The sequence shown here is derived from an EMBL/GenBank/DDBJ whole genome shotgun (WGS) entry which is preliminary data.</text>
</comment>
<dbReference type="InterPro" id="IPR041588">
    <property type="entry name" value="Integrase_H2C2"/>
</dbReference>
<dbReference type="Proteomes" id="UP001160148">
    <property type="component" value="Unassembled WGS sequence"/>
</dbReference>
<evidence type="ECO:0000259" key="1">
    <source>
        <dbReference type="PROSITE" id="PS50994"/>
    </source>
</evidence>
<dbReference type="InterPro" id="IPR043502">
    <property type="entry name" value="DNA/RNA_pol_sf"/>
</dbReference>
<keyword evidence="3" id="KW-1185">Reference proteome</keyword>
<dbReference type="Gene3D" id="3.30.420.10">
    <property type="entry name" value="Ribonuclease H-like superfamily/Ribonuclease H"/>
    <property type="match status" value="1"/>
</dbReference>
<evidence type="ECO:0000313" key="2">
    <source>
        <dbReference type="EMBL" id="CAI6354305.1"/>
    </source>
</evidence>
<reference evidence="2 3" key="1">
    <citation type="submission" date="2023-01" db="EMBL/GenBank/DDBJ databases">
        <authorList>
            <person name="Whitehead M."/>
        </authorList>
    </citation>
    <scope>NUCLEOTIDE SEQUENCE [LARGE SCALE GENOMIC DNA]</scope>
</reference>
<dbReference type="InterPro" id="IPR008042">
    <property type="entry name" value="Retrotrans_Pao"/>
</dbReference>
<sequence>MYRQIMIRPEDRPFQHILWRDSPDEEIKEFELLTVTYGVSSAPYLAIRCLHELDAQEGHRFPLTKGILTDATYVDDIVVGADSEEELLSLQKQIVALLRSGGCELKKWTSNCPLILQQVPSEDCAQQTSFDPKEDHSIKVLGLYWDTDSDYFAYHTRTPEPQLSKRKVLSVIARLFDPIGALGPMLMWAKGFMQKLWHDQLDWDTPLPENLSTAWNQFLMELPTIHQVTLPRYINVQSYSDIQLLGFADASSKGYAATIYLRVVHTSGNVTVHFVSCKTKVAPIKTSQLDESLSIPRLELCAALLLAQSLFHIQEVLSTSIKISQVRAWTDSSIVLSWLSTEQKYFKIFVTHRVVKIHALVPKCHWGHVRTHENPADPASRGLLPTTMASSSLHWNGPEFLTLPEEYWPPSTFTPMPLDDLPETKADTTTVLHVTKVHPSIEPFHRFSSLIKMQRVLAYCLRFSPRSRHRPVLTGPLTRAELNYVLIIAVKETQKIYFYNFWKQLTTSQMITPASLAQLAPFVDNDGLIRVGGRLRYSALNEDAKHPILLPHSAHVTKLLIRHYHLSFLHGGPKLVLSMMSHKSWIISGRDAIRRFIFSCVTCSRHKADHPRPFMADIPSSRVQPHRPFLHVGMDYGGPFVIKDSRRRNARTSKEYLALFICMTVKAVHLEIVSDLTTDAFLAALDRFVARRGTPAHLYSDCGTNYVGAARQLKSIFRDTSAQEKMISHLPCTWNFNPPAAPHFGGLWEAAIKSSKHHMKHVIGTQVLTFEEMLTLVTRIEGILNSRPLTPLSSDPNDLVPLTPGHFLIGQPLHALPELDVSQIPLNRLNRWQLIRQCHQSFWKRWAKEYLTTLQGRQKWFHKELDLAVGDMVIVEAPNRPPSEWRLGRVTEVHSGKDETVRVVTVRTQDGTYKRPVVKLVKLPVDP</sequence>
<name>A0AAV0WEK7_9HEMI</name>
<dbReference type="InterPro" id="IPR012337">
    <property type="entry name" value="RNaseH-like_sf"/>
</dbReference>
<evidence type="ECO:0000313" key="3">
    <source>
        <dbReference type="Proteomes" id="UP001160148"/>
    </source>
</evidence>
<dbReference type="PANTHER" id="PTHR47331:SF5">
    <property type="entry name" value="RIBONUCLEASE H"/>
    <property type="match status" value="1"/>
</dbReference>